<keyword evidence="5" id="KW-0597">Phosphoprotein</keyword>
<keyword evidence="4" id="KW-0804">Transcription</keyword>
<dbReference type="EMBL" id="JBHUHO010000013">
    <property type="protein sequence ID" value="MFD2115212.1"/>
    <property type="molecule type" value="Genomic_DNA"/>
</dbReference>
<keyword evidence="2" id="KW-0805">Transcription regulation</keyword>
<feature type="domain" description="Response regulatory" evidence="6">
    <location>
        <begin position="2"/>
        <end position="118"/>
    </location>
</feature>
<evidence type="ECO:0000256" key="1">
    <source>
        <dbReference type="ARBA" id="ARBA00023012"/>
    </source>
</evidence>
<dbReference type="Gene3D" id="1.10.10.10">
    <property type="entry name" value="Winged helix-like DNA-binding domain superfamily/Winged helix DNA-binding domain"/>
    <property type="match status" value="1"/>
</dbReference>
<feature type="modified residue" description="4-aspartylphosphate" evidence="5">
    <location>
        <position position="55"/>
    </location>
</feature>
<dbReference type="InterPro" id="IPR011006">
    <property type="entry name" value="CheY-like_superfamily"/>
</dbReference>
<reference evidence="8" key="1">
    <citation type="journal article" date="2019" name="Int. J. Syst. Evol. Microbiol.">
        <title>The Global Catalogue of Microorganisms (GCM) 10K type strain sequencing project: providing services to taxonomists for standard genome sequencing and annotation.</title>
        <authorList>
            <consortium name="The Broad Institute Genomics Platform"/>
            <consortium name="The Broad Institute Genome Sequencing Center for Infectious Disease"/>
            <person name="Wu L."/>
            <person name="Ma J."/>
        </authorList>
    </citation>
    <scope>NUCLEOTIDE SEQUENCE [LARGE SCALE GENOMIC DNA]</scope>
    <source>
        <strain evidence="8">GH52</strain>
    </source>
</reference>
<dbReference type="Proteomes" id="UP001597362">
    <property type="component" value="Unassembled WGS sequence"/>
</dbReference>
<dbReference type="SUPFAM" id="SSF46894">
    <property type="entry name" value="C-terminal effector domain of the bipartite response regulators"/>
    <property type="match status" value="1"/>
</dbReference>
<dbReference type="PANTHER" id="PTHR35807">
    <property type="entry name" value="TRANSCRIPTIONAL REGULATOR REDD-RELATED"/>
    <property type="match status" value="1"/>
</dbReference>
<dbReference type="SMART" id="SM00448">
    <property type="entry name" value="REC"/>
    <property type="match status" value="1"/>
</dbReference>
<gene>
    <name evidence="7" type="ORF">ACFSJH_05610</name>
</gene>
<dbReference type="SUPFAM" id="SSF52172">
    <property type="entry name" value="CheY-like"/>
    <property type="match status" value="1"/>
</dbReference>
<name>A0ABW4YHS3_9BACL</name>
<dbReference type="Pfam" id="PF00072">
    <property type="entry name" value="Response_reg"/>
    <property type="match status" value="1"/>
</dbReference>
<organism evidence="7 8">
    <name type="scientific">Paenibacillus yanchengensis</name>
    <dbReference type="NCBI Taxonomy" id="2035833"/>
    <lineage>
        <taxon>Bacteria</taxon>
        <taxon>Bacillati</taxon>
        <taxon>Bacillota</taxon>
        <taxon>Bacilli</taxon>
        <taxon>Bacillales</taxon>
        <taxon>Paenibacillaceae</taxon>
        <taxon>Paenibacillus</taxon>
    </lineage>
</organism>
<keyword evidence="1" id="KW-0902">Two-component regulatory system</keyword>
<dbReference type="InterPro" id="IPR051677">
    <property type="entry name" value="AfsR-DnrI-RedD_regulator"/>
</dbReference>
<evidence type="ECO:0000256" key="4">
    <source>
        <dbReference type="ARBA" id="ARBA00023163"/>
    </source>
</evidence>
<proteinExistence type="predicted"/>
<dbReference type="RefSeq" id="WP_377770235.1">
    <property type="nucleotide sequence ID" value="NZ_JBHUHO010000013.1"/>
</dbReference>
<dbReference type="InterPro" id="IPR005158">
    <property type="entry name" value="BTAD"/>
</dbReference>
<dbReference type="Gene3D" id="1.25.40.10">
    <property type="entry name" value="Tetratricopeptide repeat domain"/>
    <property type="match status" value="1"/>
</dbReference>
<dbReference type="InterPro" id="IPR016032">
    <property type="entry name" value="Sig_transdc_resp-reg_C-effctor"/>
</dbReference>
<dbReference type="InterPro" id="IPR036388">
    <property type="entry name" value="WH-like_DNA-bd_sf"/>
</dbReference>
<dbReference type="Pfam" id="PF03704">
    <property type="entry name" value="BTAD"/>
    <property type="match status" value="1"/>
</dbReference>
<evidence type="ECO:0000313" key="7">
    <source>
        <dbReference type="EMBL" id="MFD2115212.1"/>
    </source>
</evidence>
<evidence type="ECO:0000256" key="3">
    <source>
        <dbReference type="ARBA" id="ARBA00023125"/>
    </source>
</evidence>
<dbReference type="InterPro" id="IPR011990">
    <property type="entry name" value="TPR-like_helical_dom_sf"/>
</dbReference>
<evidence type="ECO:0000313" key="8">
    <source>
        <dbReference type="Proteomes" id="UP001597362"/>
    </source>
</evidence>
<evidence type="ECO:0000256" key="5">
    <source>
        <dbReference type="PROSITE-ProRule" id="PRU00169"/>
    </source>
</evidence>
<dbReference type="InterPro" id="IPR001789">
    <property type="entry name" value="Sig_transdc_resp-reg_receiver"/>
</dbReference>
<dbReference type="Gene3D" id="3.40.50.2300">
    <property type="match status" value="1"/>
</dbReference>
<protein>
    <submittedName>
        <fullName evidence="7">Response regulator</fullName>
    </submittedName>
</protein>
<evidence type="ECO:0000259" key="6">
    <source>
        <dbReference type="PROSITE" id="PS50110"/>
    </source>
</evidence>
<dbReference type="PROSITE" id="PS50110">
    <property type="entry name" value="RESPONSE_REGULATORY"/>
    <property type="match status" value="1"/>
</dbReference>
<keyword evidence="3" id="KW-0238">DNA-binding</keyword>
<sequence>MNVVIIDDEKLAIDVLAIVLEELTPFSICIKGTFTDAMDAFELLAREQIDLVFLDMEMLDVHGLQIAKLILTQYPHIQLIFVTAHSQFAVDAFDVAATDYLLKPVQAQRLEKAMFKAQQVYDSRKELRTDDKQANLYVRVFGGFQLVDAEQKTVKWRTKKVKELFLYLWLHQKKPLLNVVLMENLWPDVEPDKASVNLHTAIYQLRKTLKQCGIDHPILLANNHYQLTVKLDSDYEELLALLECERHDEQSMQQILNYYEDDFLAAEEYSWAIRIRLRLKQSVVNLLETYVTTTNEISSLLKLSCLQKMVELEEYNEQYMFLLLQFLMEKNKKQACSQFYETIQEKLQQELNIPVPDRINELYKQYMARA</sequence>
<evidence type="ECO:0000256" key="2">
    <source>
        <dbReference type="ARBA" id="ARBA00023015"/>
    </source>
</evidence>
<keyword evidence="8" id="KW-1185">Reference proteome</keyword>
<comment type="caution">
    <text evidence="7">The sequence shown here is derived from an EMBL/GenBank/DDBJ whole genome shotgun (WGS) entry which is preliminary data.</text>
</comment>
<accession>A0ABW4YHS3</accession>